<protein>
    <submittedName>
        <fullName evidence="2">DUF5071 domain-containing protein</fullName>
    </submittedName>
</protein>
<organism evidence="2 3">
    <name type="scientific">Paenibacillus puldeungensis</name>
    <dbReference type="NCBI Taxonomy" id="696536"/>
    <lineage>
        <taxon>Bacteria</taxon>
        <taxon>Bacillati</taxon>
        <taxon>Bacillota</taxon>
        <taxon>Bacilli</taxon>
        <taxon>Bacillales</taxon>
        <taxon>Paenibacillaceae</taxon>
        <taxon>Paenibacillus</taxon>
    </lineage>
</organism>
<dbReference type="Gene3D" id="1.25.40.750">
    <property type="entry name" value="Domain of unknown function DUF5071"/>
    <property type="match status" value="1"/>
</dbReference>
<dbReference type="Proteomes" id="UP001597262">
    <property type="component" value="Unassembled WGS sequence"/>
</dbReference>
<evidence type="ECO:0000313" key="3">
    <source>
        <dbReference type="Proteomes" id="UP001597262"/>
    </source>
</evidence>
<sequence>MDIRELIPKHKQDYGRVEQLKTKTLEEMKPILPDLLKWLQDMNWPIAQDIENIVINYQEDLLPHLKEIFNTNDGEWKYFILHGLVSRLPKHIIKELKPDLIRMKDFPTKDEIVSEINDIVTELLEKS</sequence>
<dbReference type="CDD" id="cd11743">
    <property type="entry name" value="Cthe_2751_like"/>
    <property type="match status" value="1"/>
</dbReference>
<accession>A0ABW3S1H2</accession>
<keyword evidence="3" id="KW-1185">Reference proteome</keyword>
<feature type="domain" description="DUF5071" evidence="1">
    <location>
        <begin position="6"/>
        <end position="124"/>
    </location>
</feature>
<proteinExistence type="predicted"/>
<dbReference type="Pfam" id="PF16804">
    <property type="entry name" value="DUF5071"/>
    <property type="match status" value="1"/>
</dbReference>
<comment type="caution">
    <text evidence="2">The sequence shown here is derived from an EMBL/GenBank/DDBJ whole genome shotgun (WGS) entry which is preliminary data.</text>
</comment>
<dbReference type="RefSeq" id="WP_379320295.1">
    <property type="nucleotide sequence ID" value="NZ_JBHTLM010000012.1"/>
</dbReference>
<evidence type="ECO:0000259" key="1">
    <source>
        <dbReference type="Pfam" id="PF16804"/>
    </source>
</evidence>
<dbReference type="EMBL" id="JBHTLM010000012">
    <property type="protein sequence ID" value="MFD1177845.1"/>
    <property type="molecule type" value="Genomic_DNA"/>
</dbReference>
<reference evidence="3" key="1">
    <citation type="journal article" date="2019" name="Int. J. Syst. Evol. Microbiol.">
        <title>The Global Catalogue of Microorganisms (GCM) 10K type strain sequencing project: providing services to taxonomists for standard genome sequencing and annotation.</title>
        <authorList>
            <consortium name="The Broad Institute Genomics Platform"/>
            <consortium name="The Broad Institute Genome Sequencing Center for Infectious Disease"/>
            <person name="Wu L."/>
            <person name="Ma J."/>
        </authorList>
    </citation>
    <scope>NUCLEOTIDE SEQUENCE [LARGE SCALE GENOMIC DNA]</scope>
    <source>
        <strain evidence="3">CCUG 59189</strain>
    </source>
</reference>
<dbReference type="InterPro" id="IPR031837">
    <property type="entry name" value="DUF5071"/>
</dbReference>
<evidence type="ECO:0000313" key="2">
    <source>
        <dbReference type="EMBL" id="MFD1177845.1"/>
    </source>
</evidence>
<dbReference type="InterPro" id="IPR038692">
    <property type="entry name" value="Cthe_2751_sf"/>
</dbReference>
<name>A0ABW3S1H2_9BACL</name>
<gene>
    <name evidence="2" type="ORF">ACFQ3W_16265</name>
</gene>